<evidence type="ECO:0000259" key="2">
    <source>
        <dbReference type="Pfam" id="PF14111"/>
    </source>
</evidence>
<feature type="compositionally biased region" description="Polar residues" evidence="1">
    <location>
        <begin position="14"/>
        <end position="26"/>
    </location>
</feature>
<evidence type="ECO:0000313" key="3">
    <source>
        <dbReference type="EMBL" id="KAG5599177.1"/>
    </source>
</evidence>
<gene>
    <name evidence="3" type="ORF">H5410_030547</name>
</gene>
<dbReference type="Pfam" id="PF14111">
    <property type="entry name" value="DUF4283"/>
    <property type="match status" value="1"/>
</dbReference>
<name>A0A9J5YG03_SOLCO</name>
<comment type="caution">
    <text evidence="3">The sequence shown here is derived from an EMBL/GenBank/DDBJ whole genome shotgun (WGS) entry which is preliminary data.</text>
</comment>
<feature type="region of interest" description="Disordered" evidence="1">
    <location>
        <begin position="312"/>
        <end position="366"/>
    </location>
</feature>
<feature type="region of interest" description="Disordered" evidence="1">
    <location>
        <begin position="620"/>
        <end position="665"/>
    </location>
</feature>
<feature type="domain" description="DUF4283" evidence="2">
    <location>
        <begin position="424"/>
        <end position="469"/>
    </location>
</feature>
<dbReference type="OrthoDB" id="1931768at2759"/>
<feature type="compositionally biased region" description="Polar residues" evidence="1">
    <location>
        <begin position="174"/>
        <end position="183"/>
    </location>
</feature>
<feature type="compositionally biased region" description="Basic residues" evidence="1">
    <location>
        <begin position="841"/>
        <end position="853"/>
    </location>
</feature>
<dbReference type="EMBL" id="JACXVP010000006">
    <property type="protein sequence ID" value="KAG5599177.1"/>
    <property type="molecule type" value="Genomic_DNA"/>
</dbReference>
<feature type="compositionally biased region" description="Polar residues" evidence="1">
    <location>
        <begin position="331"/>
        <end position="359"/>
    </location>
</feature>
<feature type="compositionally biased region" description="Low complexity" evidence="1">
    <location>
        <begin position="598"/>
        <end position="611"/>
    </location>
</feature>
<proteinExistence type="predicted"/>
<dbReference type="InterPro" id="IPR025558">
    <property type="entry name" value="DUF4283"/>
</dbReference>
<dbReference type="PANTHER" id="PTHR31286:SF177">
    <property type="entry name" value="ENDONUCLEASE_EXONUCLEASE_PHOSPHATASE"/>
    <property type="match status" value="1"/>
</dbReference>
<dbReference type="PANTHER" id="PTHR31286">
    <property type="entry name" value="GLYCINE-RICH CELL WALL STRUCTURAL PROTEIN 1.8-LIKE"/>
    <property type="match status" value="1"/>
</dbReference>
<feature type="compositionally biased region" description="Polar residues" evidence="1">
    <location>
        <begin position="233"/>
        <end position="244"/>
    </location>
</feature>
<evidence type="ECO:0000313" key="4">
    <source>
        <dbReference type="Proteomes" id="UP000824120"/>
    </source>
</evidence>
<protein>
    <recommendedName>
        <fullName evidence="2">DUF4283 domain-containing protein</fullName>
    </recommendedName>
</protein>
<feature type="region of interest" description="Disordered" evidence="1">
    <location>
        <begin position="592"/>
        <end position="611"/>
    </location>
</feature>
<keyword evidence="4" id="KW-1185">Reference proteome</keyword>
<dbReference type="Proteomes" id="UP000824120">
    <property type="component" value="Chromosome 6"/>
</dbReference>
<feature type="region of interest" description="Disordered" evidence="1">
    <location>
        <begin position="174"/>
        <end position="284"/>
    </location>
</feature>
<feature type="region of interest" description="Disordered" evidence="1">
    <location>
        <begin position="681"/>
        <end position="705"/>
    </location>
</feature>
<feature type="compositionally biased region" description="Basic and acidic residues" evidence="1">
    <location>
        <begin position="218"/>
        <end position="231"/>
    </location>
</feature>
<dbReference type="AlphaFoldDB" id="A0A9J5YG03"/>
<evidence type="ECO:0000256" key="1">
    <source>
        <dbReference type="SAM" id="MobiDB-lite"/>
    </source>
</evidence>
<feature type="compositionally biased region" description="Low complexity" evidence="1">
    <location>
        <begin position="31"/>
        <end position="40"/>
    </location>
</feature>
<feature type="compositionally biased region" description="Polar residues" evidence="1">
    <location>
        <begin position="131"/>
        <end position="141"/>
    </location>
</feature>
<feature type="region of interest" description="Disordered" evidence="1">
    <location>
        <begin position="782"/>
        <end position="877"/>
    </location>
</feature>
<accession>A0A9J5YG03</accession>
<reference evidence="3 4" key="1">
    <citation type="submission" date="2020-09" db="EMBL/GenBank/DDBJ databases">
        <title>De no assembly of potato wild relative species, Solanum commersonii.</title>
        <authorList>
            <person name="Cho K."/>
        </authorList>
    </citation>
    <scope>NUCLEOTIDE SEQUENCE [LARGE SCALE GENOMIC DNA]</scope>
    <source>
        <strain evidence="3">LZ3.2</strain>
        <tissue evidence="3">Leaf</tissue>
    </source>
</reference>
<feature type="compositionally biased region" description="Polar residues" evidence="1">
    <location>
        <begin position="803"/>
        <end position="819"/>
    </location>
</feature>
<feature type="region of interest" description="Disordered" evidence="1">
    <location>
        <begin position="1"/>
        <end position="43"/>
    </location>
</feature>
<feature type="compositionally biased region" description="Polar residues" evidence="1">
    <location>
        <begin position="198"/>
        <end position="217"/>
    </location>
</feature>
<dbReference type="InterPro" id="IPR040256">
    <property type="entry name" value="At4g02000-like"/>
</dbReference>
<sequence length="898" mass="101687">MAIEPPGMQLRPPDQSQSTEISNMNKPQLGASSDSSANSSKLRRTEAIHIAISEEELDWARKIMSLEQSGMIRLNSTGNHESTSKDLPTVQKSNDSIAQIERSMKAISGEIIAKSLEVRPQFRPPFDEINETSTTGESSPDQEVHHTAISTRLDGEITGDINSDQVIRTSINNGDENLHQTHPSPVEVHNPGEELETSRTTNLLNQEKNQDKNYNPTQRKETMQPENEGRLQEIQQAQATSKPSKGNDHNSDSGKPANIDPNSNDHIHPTPTDPSSRHDGNGKVPVVVIDGEQGVETQCATVIQYNRNQIAPKIPPPLKVSSNFDAYRPPQQKTNQNINEQNQNKLPTTSSFTRNTNQIPDPAPPTVTHSLATRLRDNQIKNTIPMIIDQPIITTRQGYPSITFYEADFLQKMPGRCKYTLVPHFNSRHIYIDLDNEADHISVWTKQKMFIAGHSMKLQVWTPTFKPAEERPIVPIWITLPELPWHCHYMDILTPLLSPIGKALYLDSATVKKTRGSVAKVRVQIDLTKERPQHVWLGFSEKDPNLGKWQVIEYEDVPSYCIYCKHQGHMIGECSQKEKDDETKKNKELEVNKKIQDKQQNQSSKGNQQQVQIKENMHSNMQGNEKRHPEAVTENKEEQWQIQNKNKNRQHKQNQDPKKVWKPQVQKKQVNQFQVQHIEQKKGMTSKTPVLERTESGDQIPTPPSPVIVDVDHCSVNEVPTPVIPPVYVDDQCDHYVIPSPVSPLVVAAEVIGGRLVVQEKTSNLQEEVPKGRDSDQALATTQNNVPHHQNKVHLTGNEGKETPNQQMHISNTMRNQPKGSMAKDMGNKAGPSNQMETPKCKNKSSKKKREAARKKQNEQNHQEQPPNNRRFPQSTHIPQLWRILDEDWNGELLEIES</sequence>
<feature type="compositionally biased region" description="Basic and acidic residues" evidence="1">
    <location>
        <begin position="624"/>
        <end position="639"/>
    </location>
</feature>
<feature type="region of interest" description="Disordered" evidence="1">
    <location>
        <begin position="124"/>
        <end position="144"/>
    </location>
</feature>
<organism evidence="3 4">
    <name type="scientific">Solanum commersonii</name>
    <name type="common">Commerson's wild potato</name>
    <name type="synonym">Commerson's nightshade</name>
    <dbReference type="NCBI Taxonomy" id="4109"/>
    <lineage>
        <taxon>Eukaryota</taxon>
        <taxon>Viridiplantae</taxon>
        <taxon>Streptophyta</taxon>
        <taxon>Embryophyta</taxon>
        <taxon>Tracheophyta</taxon>
        <taxon>Spermatophyta</taxon>
        <taxon>Magnoliopsida</taxon>
        <taxon>eudicotyledons</taxon>
        <taxon>Gunneridae</taxon>
        <taxon>Pentapetalae</taxon>
        <taxon>asterids</taxon>
        <taxon>lamiids</taxon>
        <taxon>Solanales</taxon>
        <taxon>Solanaceae</taxon>
        <taxon>Solanoideae</taxon>
        <taxon>Solaneae</taxon>
        <taxon>Solanum</taxon>
    </lineage>
</organism>